<feature type="region of interest" description="Disordered" evidence="2">
    <location>
        <begin position="548"/>
        <end position="569"/>
    </location>
</feature>
<organism evidence="3 4">
    <name type="scientific">Fibroporia radiculosa</name>
    <dbReference type="NCBI Taxonomy" id="599839"/>
    <lineage>
        <taxon>Eukaryota</taxon>
        <taxon>Fungi</taxon>
        <taxon>Dikarya</taxon>
        <taxon>Basidiomycota</taxon>
        <taxon>Agaricomycotina</taxon>
        <taxon>Agaricomycetes</taxon>
        <taxon>Polyporales</taxon>
        <taxon>Fibroporiaceae</taxon>
        <taxon>Fibroporia</taxon>
    </lineage>
</organism>
<dbReference type="GO" id="GO:0005634">
    <property type="term" value="C:nucleus"/>
    <property type="evidence" value="ECO:0007669"/>
    <property type="project" value="TreeGrafter"/>
</dbReference>
<evidence type="ECO:0000313" key="4">
    <source>
        <dbReference type="Proteomes" id="UP000006352"/>
    </source>
</evidence>
<evidence type="ECO:0000256" key="2">
    <source>
        <dbReference type="SAM" id="MobiDB-lite"/>
    </source>
</evidence>
<proteinExistence type="inferred from homology"/>
<evidence type="ECO:0008006" key="5">
    <source>
        <dbReference type="Google" id="ProtNLM"/>
    </source>
</evidence>
<dbReference type="PANTHER" id="PTHR14464:SF4">
    <property type="entry name" value="EXONUCLEASE V"/>
    <property type="match status" value="1"/>
</dbReference>
<dbReference type="PANTHER" id="PTHR14464">
    <property type="entry name" value="EXONUCLEASE V"/>
    <property type="match status" value="1"/>
</dbReference>
<dbReference type="InParanoid" id="J7RV20"/>
<dbReference type="OrthoDB" id="354769at2759"/>
<dbReference type="GO" id="GO:0005739">
    <property type="term" value="C:mitochondrion"/>
    <property type="evidence" value="ECO:0007669"/>
    <property type="project" value="TreeGrafter"/>
</dbReference>
<feature type="compositionally biased region" description="Basic residues" evidence="2">
    <location>
        <begin position="320"/>
        <end position="329"/>
    </location>
</feature>
<gene>
    <name evidence="3" type="ORF">FIBRA_00149</name>
</gene>
<dbReference type="InterPro" id="IPR019190">
    <property type="entry name" value="EXOV"/>
</dbReference>
<feature type="region of interest" description="Disordered" evidence="2">
    <location>
        <begin position="296"/>
        <end position="379"/>
    </location>
</feature>
<sequence>MSVPDLDDEYAAFYTPLDLEDILLSEGHDRHGSRGAQPQMHEEDSAYESASPQTILSTVAEYDEFDVYDLSEFTAEDFACIDAALASAQPSLVSIFGNCNRNDSISDGTGGPRIEIQVEGATDNSILPKALSRHQEWSSDGRSPFERFRKWRKVLSVTDLVGPAWCEVQFDYGLRQKRHQEPDQRPQSFVTAEGKTITVDKRVMANNHRFVTRGRSVHKALEREVKPEEVQVEIITQEERWALRLVNMLASLDALIALGYCREIPVFGLVHGQIVVGIIDELQRKPYLSSLRQPLKTDSNADVRRYSPQKRASPGTPSMRKSKRGRRRPSPSQSKLSAYFDTSSQTSESCASDSCPDSESRIELSTPKPITPTQHPCGISDKADAIQHAAAAYTLHLFDTKTRNSPSLPPDEDTLTSRLQLMLYHRLLSNLLASHSPSRSGPEVEHAMPTSPVEPLDFDALWRRMSLDPTRTFSASFMRDSGLLLGAEAFGSTLSNTSSDFTSGEGNNHGSGQFPQCLNDLVAAWRHAVEALSVNGMDPTLTLVYRTVRSRQGKPKSKDGNQSAAGHSPLDQDLANAIQESLNAPPHMYDGTDDAFARASLEDVHHPIDANDGDITVCNTSIASEHDTSSTGLEETGTPNDVAKMDLVMPASTSDVADDTNGEIPANEVVKTRILGTKKFVVDDVLLDGHLESILQWWNGRRPPRGVDIQLTRRCSSCEYEQGCEWRERKAVEVLQERAVDAGF</sequence>
<dbReference type="GO" id="GO:0045145">
    <property type="term" value="F:single-stranded DNA 5'-3' DNA exonuclease activity"/>
    <property type="evidence" value="ECO:0007669"/>
    <property type="project" value="InterPro"/>
</dbReference>
<comment type="similarity">
    <text evidence="1">Belongs to the EXO5 family.</text>
</comment>
<feature type="compositionally biased region" description="Polar residues" evidence="2">
    <location>
        <begin position="340"/>
        <end position="357"/>
    </location>
</feature>
<feature type="region of interest" description="Disordered" evidence="2">
    <location>
        <begin position="28"/>
        <end position="51"/>
    </location>
</feature>
<dbReference type="EMBL" id="HE796869">
    <property type="protein sequence ID" value="CCL98155.1"/>
    <property type="molecule type" value="Genomic_DNA"/>
</dbReference>
<evidence type="ECO:0000256" key="1">
    <source>
        <dbReference type="ARBA" id="ARBA00009797"/>
    </source>
</evidence>
<evidence type="ECO:0000313" key="3">
    <source>
        <dbReference type="EMBL" id="CCL98155.1"/>
    </source>
</evidence>
<accession>J7RV20</accession>
<dbReference type="GO" id="GO:0036297">
    <property type="term" value="P:interstrand cross-link repair"/>
    <property type="evidence" value="ECO:0007669"/>
    <property type="project" value="TreeGrafter"/>
</dbReference>
<dbReference type="Proteomes" id="UP000006352">
    <property type="component" value="Unassembled WGS sequence"/>
</dbReference>
<dbReference type="GeneID" id="24093066"/>
<dbReference type="Pfam" id="PF09810">
    <property type="entry name" value="Exo5"/>
    <property type="match status" value="2"/>
</dbReference>
<reference evidence="3 4" key="1">
    <citation type="journal article" date="2012" name="Appl. Environ. Microbiol.">
        <title>Short-read sequencing for genomic analysis of the brown rot fungus Fibroporia radiculosa.</title>
        <authorList>
            <person name="Tang J.D."/>
            <person name="Perkins A.D."/>
            <person name="Sonstegard T.S."/>
            <person name="Schroeder S.G."/>
            <person name="Burgess S.C."/>
            <person name="Diehl S.V."/>
        </authorList>
    </citation>
    <scope>NUCLEOTIDE SEQUENCE [LARGE SCALE GENOMIC DNA]</scope>
    <source>
        <strain evidence="3 4">TFFH 294</strain>
    </source>
</reference>
<dbReference type="HOGENOM" id="CLU_013225_2_0_1"/>
<keyword evidence="4" id="KW-1185">Reference proteome</keyword>
<dbReference type="RefSeq" id="XP_012177438.1">
    <property type="nucleotide sequence ID" value="XM_012322048.1"/>
</dbReference>
<dbReference type="FunCoup" id="J7RV20">
    <property type="interactions" value="183"/>
</dbReference>
<protein>
    <recommendedName>
        <fullName evidence="5">Exonuclease V</fullName>
    </recommendedName>
</protein>
<dbReference type="AlphaFoldDB" id="J7RV20"/>
<name>J7RV20_9APHY</name>